<keyword evidence="2" id="KW-1185">Reference proteome</keyword>
<evidence type="ECO:0000313" key="1">
    <source>
        <dbReference type="EMBL" id="PIK61022.1"/>
    </source>
</evidence>
<protein>
    <submittedName>
        <fullName evidence="1">Uncharacterized protein</fullName>
    </submittedName>
</protein>
<sequence>MTKCRKWCIVKEEEEEIFIQVQGSSGNIPLTHKQAPHRKYSAVKGCVVYNKNKQLVKVFFKGGDTATAFDPNFFLWNAGDTSYELRPFIKDVTKFAAKLNQMVGSAPLVEMEAQVHQEMEVTPNQSSAYEWDVSGNDIPEIGVSPVIHHSTPARPRKRGTDVADLPMLFKTKKTMKESVDETLWRRAVIYSITHNFACDFPYNECKNPIVLVLQEFLQDIEVRGTAPGNQGIFCPEADGQDDEFPGHFYQPLCVIIDTLDDTTQFKENSVSFKYYKNRGTVFADHSPLDQRRRGWCGEGDLFGKFCCSRCQCV</sequence>
<evidence type="ECO:0000313" key="2">
    <source>
        <dbReference type="Proteomes" id="UP000230750"/>
    </source>
</evidence>
<dbReference type="AlphaFoldDB" id="A0A2G8LLD7"/>
<dbReference type="OrthoDB" id="6143442at2759"/>
<organism evidence="1 2">
    <name type="scientific">Stichopus japonicus</name>
    <name type="common">Sea cucumber</name>
    <dbReference type="NCBI Taxonomy" id="307972"/>
    <lineage>
        <taxon>Eukaryota</taxon>
        <taxon>Metazoa</taxon>
        <taxon>Echinodermata</taxon>
        <taxon>Eleutherozoa</taxon>
        <taxon>Echinozoa</taxon>
        <taxon>Holothuroidea</taxon>
        <taxon>Aspidochirotacea</taxon>
        <taxon>Aspidochirotida</taxon>
        <taxon>Stichopodidae</taxon>
        <taxon>Apostichopus</taxon>
    </lineage>
</organism>
<reference evidence="1 2" key="1">
    <citation type="journal article" date="2017" name="PLoS Biol.">
        <title>The sea cucumber genome provides insights into morphological evolution and visceral regeneration.</title>
        <authorList>
            <person name="Zhang X."/>
            <person name="Sun L."/>
            <person name="Yuan J."/>
            <person name="Sun Y."/>
            <person name="Gao Y."/>
            <person name="Zhang L."/>
            <person name="Li S."/>
            <person name="Dai H."/>
            <person name="Hamel J.F."/>
            <person name="Liu C."/>
            <person name="Yu Y."/>
            <person name="Liu S."/>
            <person name="Lin W."/>
            <person name="Guo K."/>
            <person name="Jin S."/>
            <person name="Xu P."/>
            <person name="Storey K.B."/>
            <person name="Huan P."/>
            <person name="Zhang T."/>
            <person name="Zhou Y."/>
            <person name="Zhang J."/>
            <person name="Lin C."/>
            <person name="Li X."/>
            <person name="Xing L."/>
            <person name="Huo D."/>
            <person name="Sun M."/>
            <person name="Wang L."/>
            <person name="Mercier A."/>
            <person name="Li F."/>
            <person name="Yang H."/>
            <person name="Xiang J."/>
        </authorList>
    </citation>
    <scope>NUCLEOTIDE SEQUENCE [LARGE SCALE GENOMIC DNA]</scope>
    <source>
        <strain evidence="1">Shaxun</strain>
        <tissue evidence="1">Muscle</tissue>
    </source>
</reference>
<gene>
    <name evidence="1" type="ORF">BSL78_02073</name>
</gene>
<comment type="caution">
    <text evidence="1">The sequence shown here is derived from an EMBL/GenBank/DDBJ whole genome shotgun (WGS) entry which is preliminary data.</text>
</comment>
<name>A0A2G8LLD7_STIJA</name>
<dbReference type="Proteomes" id="UP000230750">
    <property type="component" value="Unassembled WGS sequence"/>
</dbReference>
<dbReference type="EMBL" id="MRZV01000043">
    <property type="protein sequence ID" value="PIK61022.1"/>
    <property type="molecule type" value="Genomic_DNA"/>
</dbReference>
<proteinExistence type="predicted"/>
<accession>A0A2G8LLD7</accession>